<dbReference type="InterPro" id="IPR002110">
    <property type="entry name" value="Ankyrin_rpt"/>
</dbReference>
<dbReference type="OrthoDB" id="194358at2759"/>
<dbReference type="PRINTS" id="PR01415">
    <property type="entry name" value="ANKYRIN"/>
</dbReference>
<dbReference type="EMBL" id="FJOG01000003">
    <property type="protein sequence ID" value="CZR52899.1"/>
    <property type="molecule type" value="Genomic_DNA"/>
</dbReference>
<keyword evidence="1" id="KW-0040">ANK repeat</keyword>
<feature type="coiled-coil region" evidence="2">
    <location>
        <begin position="545"/>
        <end position="590"/>
    </location>
</feature>
<dbReference type="PANTHER" id="PTHR10622">
    <property type="entry name" value="HET DOMAIN-CONTAINING PROTEIN"/>
    <property type="match status" value="1"/>
</dbReference>
<dbReference type="SUPFAM" id="SSF48403">
    <property type="entry name" value="Ankyrin repeat"/>
    <property type="match status" value="1"/>
</dbReference>
<evidence type="ECO:0000313" key="6">
    <source>
        <dbReference type="Proteomes" id="UP000184330"/>
    </source>
</evidence>
<dbReference type="PROSITE" id="PS50297">
    <property type="entry name" value="ANK_REP_REGION"/>
    <property type="match status" value="4"/>
</dbReference>
<dbReference type="InterPro" id="IPR058525">
    <property type="entry name" value="DUF8212"/>
</dbReference>
<dbReference type="Pfam" id="PF12796">
    <property type="entry name" value="Ank_2"/>
    <property type="match status" value="1"/>
</dbReference>
<evidence type="ECO:0000259" key="3">
    <source>
        <dbReference type="Pfam" id="PF06985"/>
    </source>
</evidence>
<feature type="domain" description="DUF8212" evidence="4">
    <location>
        <begin position="225"/>
        <end position="254"/>
    </location>
</feature>
<reference evidence="5 6" key="1">
    <citation type="submission" date="2016-03" db="EMBL/GenBank/DDBJ databases">
        <authorList>
            <person name="Ploux O."/>
        </authorList>
    </citation>
    <scope>NUCLEOTIDE SEQUENCE [LARGE SCALE GENOMIC DNA]</scope>
    <source>
        <strain evidence="5 6">UAMH 11012</strain>
    </source>
</reference>
<keyword evidence="6" id="KW-1185">Reference proteome</keyword>
<dbReference type="AlphaFoldDB" id="A0A1L7WJE2"/>
<proteinExistence type="predicted"/>
<evidence type="ECO:0000256" key="1">
    <source>
        <dbReference type="PROSITE-ProRule" id="PRU00023"/>
    </source>
</evidence>
<gene>
    <name evidence="5" type="ORF">PAC_02776</name>
</gene>
<dbReference type="Pfam" id="PF13637">
    <property type="entry name" value="Ank_4"/>
    <property type="match status" value="1"/>
</dbReference>
<dbReference type="Pfam" id="PF26640">
    <property type="entry name" value="DUF8212"/>
    <property type="match status" value="1"/>
</dbReference>
<dbReference type="STRING" id="576137.A0A1L7WJE2"/>
<keyword evidence="2" id="KW-0175">Coiled coil</keyword>
<feature type="repeat" description="ANK" evidence="1">
    <location>
        <begin position="751"/>
        <end position="783"/>
    </location>
</feature>
<evidence type="ECO:0000313" key="5">
    <source>
        <dbReference type="EMBL" id="CZR52899.1"/>
    </source>
</evidence>
<accession>A0A1L7WJE2</accession>
<feature type="domain" description="Heterokaryon incompatibility" evidence="3">
    <location>
        <begin position="22"/>
        <end position="113"/>
    </location>
</feature>
<feature type="repeat" description="ANK" evidence="1">
    <location>
        <begin position="652"/>
        <end position="684"/>
    </location>
</feature>
<dbReference type="Proteomes" id="UP000184330">
    <property type="component" value="Unassembled WGS sequence"/>
</dbReference>
<evidence type="ECO:0000256" key="2">
    <source>
        <dbReference type="SAM" id="Coils"/>
    </source>
</evidence>
<dbReference type="Gene3D" id="1.25.40.20">
    <property type="entry name" value="Ankyrin repeat-containing domain"/>
    <property type="match status" value="2"/>
</dbReference>
<sequence>MRLVNVKTLKLEKFLDNNLPPYAILSHTWKDDEELTLRDIEEGRTDKPGVGSIKLQRCCKQAEKDRLRYIWIDTCCIDKTDSVELGEAINSMFRWYKKANICYAYLLDVSSDDNPGNLRSEFRKSRWFKRGWTLQELLAPRRLQFYSSDWRCLGTMGEMCNIVESITGISRQFLLGIEHLRNASVAQRMSWAAHREATREEDIAYCLLGIFGVAIPMIYGEGGEQAFLRLQEQIMRTTRDDSILAWGLSLTESISSYTTEITPGRILAATPSDFANCQHIVSREQSSSPKHSLDLSGGSLRICLSLLTTSAGETIGLLKCGPEHDIQKTVGIPLSNAKSTSSDEYIRPRGSYSVLLQMVAANTSPKPIYIKNNSQSEMPVDANQRYWLYNDGFAESNLSLIDVSPRSCWDKERSLIVSTIESHSSTTCRTLARFRHTEKGSRDFVIVLEIEQQEPCVEPQCNVMTCSRDTSLADLAENFRYMSQKVSRGRRASNGILDMHMTCESVAQQRVILIRPRITSGLAEITSDATLELQKLDLRHEFAKILEEEAQNDIENRELEQKLKDGSTCLEQTERKLEVVDDELRKLIERKKILVECRENKAQEIVRLRVRQTEVKKKQEDICKRQLKTHRRWDGIHYINYNEDGSDSEAMDYQTLLRWAAEHGHESVVQLLLATDADIESKDRDGRTPLYQASVSGHVEVVRLLLDKGADIKAVNKDGRTPLHSASTCGHVDVVRLLLDKGADIKATDKDRRTPLYSASANGHVNVVRLLLDKGADIKAANKDGRTPLHSASAYGHVNVADATTLCLCLRARQRRPAATRQRRRHQGD</sequence>
<dbReference type="PANTHER" id="PTHR10622:SF10">
    <property type="entry name" value="HET DOMAIN-CONTAINING PROTEIN"/>
    <property type="match status" value="1"/>
</dbReference>
<protein>
    <submittedName>
        <fullName evidence="5">Related to beta transducin-like protein</fullName>
    </submittedName>
</protein>
<feature type="repeat" description="ANK" evidence="1">
    <location>
        <begin position="685"/>
        <end position="717"/>
    </location>
</feature>
<evidence type="ECO:0000259" key="4">
    <source>
        <dbReference type="Pfam" id="PF26640"/>
    </source>
</evidence>
<organism evidence="5 6">
    <name type="scientific">Phialocephala subalpina</name>
    <dbReference type="NCBI Taxonomy" id="576137"/>
    <lineage>
        <taxon>Eukaryota</taxon>
        <taxon>Fungi</taxon>
        <taxon>Dikarya</taxon>
        <taxon>Ascomycota</taxon>
        <taxon>Pezizomycotina</taxon>
        <taxon>Leotiomycetes</taxon>
        <taxon>Helotiales</taxon>
        <taxon>Mollisiaceae</taxon>
        <taxon>Phialocephala</taxon>
        <taxon>Phialocephala fortinii species complex</taxon>
    </lineage>
</organism>
<name>A0A1L7WJE2_9HELO</name>
<dbReference type="InterPro" id="IPR036770">
    <property type="entry name" value="Ankyrin_rpt-contain_sf"/>
</dbReference>
<dbReference type="SMART" id="SM00248">
    <property type="entry name" value="ANK"/>
    <property type="match status" value="5"/>
</dbReference>
<dbReference type="Pfam" id="PF06985">
    <property type="entry name" value="HET"/>
    <property type="match status" value="1"/>
</dbReference>
<feature type="repeat" description="ANK" evidence="1">
    <location>
        <begin position="718"/>
        <end position="750"/>
    </location>
</feature>
<dbReference type="PROSITE" id="PS50088">
    <property type="entry name" value="ANK_REPEAT"/>
    <property type="match status" value="4"/>
</dbReference>
<dbReference type="InterPro" id="IPR010730">
    <property type="entry name" value="HET"/>
</dbReference>